<feature type="domain" description="PEGA" evidence="3">
    <location>
        <begin position="297"/>
        <end position="352"/>
    </location>
</feature>
<dbReference type="RefSeq" id="WP_075426074.1">
    <property type="nucleotide sequence ID" value="NZ_CZVL01000002.1"/>
</dbReference>
<evidence type="ECO:0000256" key="1">
    <source>
        <dbReference type="SAM" id="Phobius"/>
    </source>
</evidence>
<evidence type="ECO:0000259" key="2">
    <source>
        <dbReference type="Pfam" id="PF00656"/>
    </source>
</evidence>
<dbReference type="InterPro" id="IPR018247">
    <property type="entry name" value="EF_Hand_1_Ca_BS"/>
</dbReference>
<feature type="domain" description="PEGA" evidence="3">
    <location>
        <begin position="507"/>
        <end position="562"/>
    </location>
</feature>
<dbReference type="PROSITE" id="PS00018">
    <property type="entry name" value="EF_HAND_1"/>
    <property type="match status" value="1"/>
</dbReference>
<dbReference type="Pfam" id="PF08308">
    <property type="entry name" value="PEGA"/>
    <property type="match status" value="4"/>
</dbReference>
<evidence type="ECO:0000259" key="3">
    <source>
        <dbReference type="Pfam" id="PF08308"/>
    </source>
</evidence>
<dbReference type="Pfam" id="PF00656">
    <property type="entry name" value="Peptidase_C14"/>
    <property type="match status" value="1"/>
</dbReference>
<dbReference type="Proteomes" id="UP000182011">
    <property type="component" value="Unassembled WGS sequence"/>
</dbReference>
<dbReference type="PANTHER" id="PTHR36194">
    <property type="entry name" value="S-LAYER-LIKE PROTEIN"/>
    <property type="match status" value="1"/>
</dbReference>
<feature type="domain" description="Peptidase C14 caspase" evidence="2">
    <location>
        <begin position="43"/>
        <end position="272"/>
    </location>
</feature>
<feature type="domain" description="PEGA" evidence="3">
    <location>
        <begin position="575"/>
        <end position="641"/>
    </location>
</feature>
<organism evidence="4 5">
    <name type="scientific">Candidatus Kryptonium thompsonii</name>
    <dbReference type="NCBI Taxonomy" id="1633631"/>
    <lineage>
        <taxon>Bacteria</taxon>
        <taxon>Pseudomonadati</taxon>
        <taxon>Candidatus Kryptoniota</taxon>
        <taxon>Candidatus Kryptonium</taxon>
    </lineage>
</organism>
<feature type="transmembrane region" description="Helical" evidence="1">
    <location>
        <begin position="711"/>
        <end position="731"/>
    </location>
</feature>
<accession>A0A0S4MP80</accession>
<dbReference type="GO" id="GO:0006508">
    <property type="term" value="P:proteolysis"/>
    <property type="evidence" value="ECO:0007669"/>
    <property type="project" value="InterPro"/>
</dbReference>
<dbReference type="GO" id="GO:0004197">
    <property type="term" value="F:cysteine-type endopeptidase activity"/>
    <property type="evidence" value="ECO:0007669"/>
    <property type="project" value="InterPro"/>
</dbReference>
<dbReference type="EMBL" id="FAOP01000001">
    <property type="protein sequence ID" value="CUU00892.1"/>
    <property type="molecule type" value="Genomic_DNA"/>
</dbReference>
<dbReference type="Gene3D" id="3.40.50.1460">
    <property type="match status" value="1"/>
</dbReference>
<protein>
    <submittedName>
        <fullName evidence="4">PEGA domain-containing protein</fullName>
    </submittedName>
</protein>
<name>A0A0P1L910_9BACT</name>
<feature type="transmembrane region" description="Helical" evidence="1">
    <location>
        <begin position="660"/>
        <end position="680"/>
    </location>
</feature>
<keyword evidence="1" id="KW-1133">Transmembrane helix</keyword>
<accession>A0A0N7MWW4</accession>
<dbReference type="InterPro" id="IPR029030">
    <property type="entry name" value="Caspase-like_dom_sf"/>
</dbReference>
<dbReference type="SUPFAM" id="SSF52129">
    <property type="entry name" value="Caspase-like"/>
    <property type="match status" value="1"/>
</dbReference>
<gene>
    <name evidence="4" type="ORF">JGI4_00127</name>
</gene>
<dbReference type="AlphaFoldDB" id="A0A0P1L910"/>
<dbReference type="OrthoDB" id="9759662at2"/>
<sequence length="770" mass="85997">MKVAHTLTLLFLISLSLFSQERGIGLKGEGEKPSLQSFYRESWAIVIGIDNYLYAPKLRYAVRDAKEVANVLIENFGFKSENVIQLYDKDATKEGIMRAFDRIRQLAREDDRVLVFYAGHGITIPLPDGREKGYILPYDGSQSELITSAISTEQLNEISQLIRAKHLFFVMDACYGGLIFARAQPLSLEAVEYVKVITTRKARKALTAGGRDQAVLDTGPGGHSVFTFYFIDALKNMAADLNRDGMVTTYELNEYVAPRVTAESGKMQTPEYGILAGDMGGDFVFIPVEALVFDVDVEIVSEPVGADVMVGGNFVGKTPISLKLKPGDYSVEISKSGYKKKVESISVKRGENKFNFKLDEFLVDLNIVSSSKSGTVYIDGLMVGSLKDGKLSAKVKPGRRVIKVEGVEESGEVVADVPEVESFPVFVDVVLKPSKLTIVSNVDEADVYVDNEMVGKVRDNKFTLDLKPGKHLVELRKEKYASVSKEVSISAGEVKEERFELSRSVFSVAVRVEPSDAKVYANKKLIGTGSFTTDVGAGKVNFYVEREGYESLEREVVVDRDNLNLEFILKPITAKVKIETEPSEVIILVDGNKVGVTPVTFNLAYGTHEIQLMKSGYKGEKLTIDVRRSEMITKTVRLEETPEMKAMRIYRSKVSLKNNLTYIGAGFTVISAGVAVAFHIKSEDIYSKYQAATEVEKIQDYKKRYKNIVTWRNVMIGVSSVFAGFTAYNFFRKVSYDDIYREVKSKEVSMELRYYEYIGVVPVASFRFRF</sequence>
<accession>A0A0P1L910</accession>
<reference evidence="4 5" key="1">
    <citation type="submission" date="2015-11" db="EMBL/GenBank/DDBJ databases">
        <authorList>
            <person name="Zhang Y."/>
            <person name="Guo Z."/>
        </authorList>
    </citation>
    <scope>NUCLEOTIDE SEQUENCE [LARGE SCALE GENOMIC DNA]</scope>
    <source>
        <strain evidence="4">JGI-4</strain>
    </source>
</reference>
<accession>A0A0P1M751</accession>
<evidence type="ECO:0000313" key="4">
    <source>
        <dbReference type="EMBL" id="CUU00892.1"/>
    </source>
</evidence>
<evidence type="ECO:0000313" key="5">
    <source>
        <dbReference type="Proteomes" id="UP000182011"/>
    </source>
</evidence>
<keyword evidence="1" id="KW-0472">Membrane</keyword>
<dbReference type="InterPro" id="IPR013229">
    <property type="entry name" value="PEGA"/>
</dbReference>
<dbReference type="InterPro" id="IPR011600">
    <property type="entry name" value="Pept_C14_caspase"/>
</dbReference>
<keyword evidence="1" id="KW-0812">Transmembrane</keyword>
<proteinExistence type="predicted"/>
<dbReference type="PANTHER" id="PTHR36194:SF1">
    <property type="entry name" value="S-LAYER-LIKE PROTEIN"/>
    <property type="match status" value="1"/>
</dbReference>
<feature type="domain" description="PEGA" evidence="3">
    <location>
        <begin position="435"/>
        <end position="496"/>
    </location>
</feature>
<dbReference type="STRING" id="1633631.GCA_001442925_00127"/>